<name>A0A4E9ER30_GIBZA</name>
<dbReference type="InterPro" id="IPR036770">
    <property type="entry name" value="Ankyrin_rpt-contain_sf"/>
</dbReference>
<gene>
    <name evidence="4" type="ORF">FUG_LOCUS580825</name>
</gene>
<dbReference type="Pfam" id="PF00023">
    <property type="entry name" value="Ank"/>
    <property type="match status" value="1"/>
</dbReference>
<proteinExistence type="predicted"/>
<dbReference type="PANTHER" id="PTHR24171:SF9">
    <property type="entry name" value="ANKYRIN REPEAT DOMAIN-CONTAINING PROTEIN 39"/>
    <property type="match status" value="1"/>
</dbReference>
<dbReference type="PANTHER" id="PTHR24171">
    <property type="entry name" value="ANKYRIN REPEAT DOMAIN-CONTAINING PROTEIN 39-RELATED"/>
    <property type="match status" value="1"/>
</dbReference>
<reference evidence="4" key="1">
    <citation type="submission" date="2019-04" db="EMBL/GenBank/DDBJ databases">
        <authorList>
            <person name="Melise S."/>
            <person name="Noan J."/>
            <person name="Okalmin O."/>
        </authorList>
    </citation>
    <scope>NUCLEOTIDE SEQUENCE</scope>
    <source>
        <strain evidence="4">FN9</strain>
    </source>
</reference>
<feature type="repeat" description="ANK" evidence="3">
    <location>
        <begin position="157"/>
        <end position="189"/>
    </location>
</feature>
<evidence type="ECO:0000256" key="1">
    <source>
        <dbReference type="ARBA" id="ARBA00022737"/>
    </source>
</evidence>
<dbReference type="PROSITE" id="PS50297">
    <property type="entry name" value="ANK_REP_REGION"/>
    <property type="match status" value="2"/>
</dbReference>
<dbReference type="EMBL" id="CAAKMV010000207">
    <property type="protein sequence ID" value="VIO64853.1"/>
    <property type="molecule type" value="Genomic_DNA"/>
</dbReference>
<dbReference type="Gene3D" id="1.25.40.20">
    <property type="entry name" value="Ankyrin repeat-containing domain"/>
    <property type="match status" value="2"/>
</dbReference>
<evidence type="ECO:0000313" key="4">
    <source>
        <dbReference type="EMBL" id="VIO64853.1"/>
    </source>
</evidence>
<evidence type="ECO:0000256" key="3">
    <source>
        <dbReference type="PROSITE-ProRule" id="PRU00023"/>
    </source>
</evidence>
<keyword evidence="1" id="KW-0677">Repeat</keyword>
<dbReference type="Pfam" id="PF12796">
    <property type="entry name" value="Ank_2"/>
    <property type="match status" value="1"/>
</dbReference>
<feature type="repeat" description="ANK" evidence="3">
    <location>
        <begin position="124"/>
        <end position="156"/>
    </location>
</feature>
<dbReference type="SUPFAM" id="SSF48403">
    <property type="entry name" value="Ankyrin repeat"/>
    <property type="match status" value="1"/>
</dbReference>
<organism evidence="4">
    <name type="scientific">Gibberella zeae</name>
    <name type="common">Wheat head blight fungus</name>
    <name type="synonym">Fusarium graminearum</name>
    <dbReference type="NCBI Taxonomy" id="5518"/>
    <lineage>
        <taxon>Eukaryota</taxon>
        <taxon>Fungi</taxon>
        <taxon>Dikarya</taxon>
        <taxon>Ascomycota</taxon>
        <taxon>Pezizomycotina</taxon>
        <taxon>Sordariomycetes</taxon>
        <taxon>Hypocreomycetidae</taxon>
        <taxon>Hypocreales</taxon>
        <taxon>Nectriaceae</taxon>
        <taxon>Fusarium</taxon>
    </lineage>
</organism>
<dbReference type="InterPro" id="IPR002110">
    <property type="entry name" value="Ankyrin_rpt"/>
</dbReference>
<dbReference type="AlphaFoldDB" id="A0A4E9ER30"/>
<dbReference type="PROSITE" id="PS50088">
    <property type="entry name" value="ANK_REPEAT"/>
    <property type="match status" value="3"/>
</dbReference>
<sequence length="217" mass="23410">MNITAKEDRLDEIFTFPRDFDHRRLSHLTKITLGFSGHDLDDALRVATAVQVSTAVRHGRAVAHSAVWKGVTDDLRKIILAGADLGIADFASCTPLHYFSMANPSNCTALLASSGANVNKSDNFGETPLHSAYLTGRESNVAYVLSTGADGNIKSHKDKTPIMSAVVCGNVAIVQLLLQHGVDVEVTDIEGKSAATLAVWTNRHGIPKQNGNIRPYY</sequence>
<evidence type="ECO:0000256" key="2">
    <source>
        <dbReference type="ARBA" id="ARBA00023043"/>
    </source>
</evidence>
<dbReference type="SMART" id="SM00248">
    <property type="entry name" value="ANK"/>
    <property type="match status" value="4"/>
</dbReference>
<accession>A0A4E9ER30</accession>
<feature type="repeat" description="ANK" evidence="3">
    <location>
        <begin position="91"/>
        <end position="123"/>
    </location>
</feature>
<keyword evidence="2 3" id="KW-0040">ANK repeat</keyword>
<protein>
    <submittedName>
        <fullName evidence="4">Uncharacterized protein</fullName>
    </submittedName>
</protein>
<dbReference type="PRINTS" id="PR01415">
    <property type="entry name" value="ANKYRIN"/>
</dbReference>